<dbReference type="InterPro" id="IPR000073">
    <property type="entry name" value="AB_hydrolase_1"/>
</dbReference>
<keyword evidence="4" id="KW-1185">Reference proteome</keyword>
<dbReference type="Gene3D" id="3.40.50.1820">
    <property type="entry name" value="alpha/beta hydrolase"/>
    <property type="match status" value="1"/>
</dbReference>
<reference evidence="3 4" key="1">
    <citation type="submission" date="2019-09" db="EMBL/GenBank/DDBJ databases">
        <title>YIM 132180 draft genome.</title>
        <authorList>
            <person name="Zhang K."/>
        </authorList>
    </citation>
    <scope>NUCLEOTIDE SEQUENCE [LARGE SCALE GENOMIC DNA]</scope>
    <source>
        <strain evidence="3 4">YIM 132180</strain>
    </source>
</reference>
<dbReference type="PANTHER" id="PTHR43798">
    <property type="entry name" value="MONOACYLGLYCEROL LIPASE"/>
    <property type="match status" value="1"/>
</dbReference>
<protein>
    <submittedName>
        <fullName evidence="3">Haloalkane dehalogenase</fullName>
        <ecNumber evidence="3">3.8.1.5</ecNumber>
    </submittedName>
</protein>
<proteinExistence type="predicted"/>
<dbReference type="EC" id="3.8.1.5" evidence="3"/>
<accession>A0A7V7PKK1</accession>
<keyword evidence="3" id="KW-0378">Hydrolase</keyword>
<feature type="region of interest" description="Disordered" evidence="1">
    <location>
        <begin position="1"/>
        <end position="25"/>
    </location>
</feature>
<comment type="caution">
    <text evidence="3">The sequence shown here is derived from an EMBL/GenBank/DDBJ whole genome shotgun (WGS) entry which is preliminary data.</text>
</comment>
<name>A0A7V7PKK1_9HYPH</name>
<dbReference type="NCBIfam" id="NF002938">
    <property type="entry name" value="PRK03592.1"/>
    <property type="match status" value="1"/>
</dbReference>
<dbReference type="EMBL" id="VZDO01000024">
    <property type="protein sequence ID" value="KAB0676287.1"/>
    <property type="molecule type" value="Genomic_DNA"/>
</dbReference>
<dbReference type="InterPro" id="IPR050266">
    <property type="entry name" value="AB_hydrolase_sf"/>
</dbReference>
<evidence type="ECO:0000313" key="3">
    <source>
        <dbReference type="EMBL" id="KAB0676287.1"/>
    </source>
</evidence>
<organism evidence="3 4">
    <name type="scientific">Plantimonas leprariae</name>
    <dbReference type="NCBI Taxonomy" id="2615207"/>
    <lineage>
        <taxon>Bacteria</taxon>
        <taxon>Pseudomonadati</taxon>
        <taxon>Pseudomonadota</taxon>
        <taxon>Alphaproteobacteria</taxon>
        <taxon>Hyphomicrobiales</taxon>
        <taxon>Aurantimonadaceae</taxon>
        <taxon>Plantimonas</taxon>
    </lineage>
</organism>
<evidence type="ECO:0000259" key="2">
    <source>
        <dbReference type="Pfam" id="PF00561"/>
    </source>
</evidence>
<evidence type="ECO:0000313" key="4">
    <source>
        <dbReference type="Proteomes" id="UP000432089"/>
    </source>
</evidence>
<feature type="domain" description="AB hydrolase-1" evidence="2">
    <location>
        <begin position="46"/>
        <end position="165"/>
    </location>
</feature>
<evidence type="ECO:0000256" key="1">
    <source>
        <dbReference type="SAM" id="MobiDB-lite"/>
    </source>
</evidence>
<dbReference type="Pfam" id="PF00561">
    <property type="entry name" value="Abhydrolase_1"/>
    <property type="match status" value="1"/>
</dbReference>
<dbReference type="PANTHER" id="PTHR43798:SF33">
    <property type="entry name" value="HYDROLASE, PUTATIVE (AFU_ORTHOLOGUE AFUA_2G14860)-RELATED"/>
    <property type="match status" value="1"/>
</dbReference>
<dbReference type="AlphaFoldDB" id="A0A7V7PKK1"/>
<dbReference type="SUPFAM" id="SSF53474">
    <property type="entry name" value="alpha/beta-Hydrolases"/>
    <property type="match status" value="1"/>
</dbReference>
<dbReference type="InterPro" id="IPR029058">
    <property type="entry name" value="AB_hydrolase_fold"/>
</dbReference>
<gene>
    <name evidence="3" type="ORF">F6X38_21515</name>
</gene>
<dbReference type="GO" id="GO:0018786">
    <property type="term" value="F:haloalkane dehalogenase activity"/>
    <property type="evidence" value="ECO:0007669"/>
    <property type="project" value="UniProtKB-EC"/>
</dbReference>
<sequence>MRRGGAVRPPRDLARGLRKPPAMPTSGLVSVRGQVMHCLETGSGAPILFLHGNPTSSELWRNVMPWLADRGWCIAPDLIGMGRSSKPDIAYRFADHAAFLEGLIDSLNLDRMAIVTHDWGVALGADLVARHPDRVRAFAFMEGRLEPLPGWDAFDEGGRSLFRRFRTPGEGERLILVENMLVEVILQAGTERALTVDELDAYRAPYPDARSRLPLLQWTREIPVGGEPEDVAARMTAAFEALRASEMPKLALHASPGAVIGPGDVARWRACLPNFAARHVGAGRHFLPHDQPDAIGRTLREWTHRSDGFRTR</sequence>
<dbReference type="Proteomes" id="UP000432089">
    <property type="component" value="Unassembled WGS sequence"/>
</dbReference>
<dbReference type="GO" id="GO:0016020">
    <property type="term" value="C:membrane"/>
    <property type="evidence" value="ECO:0007669"/>
    <property type="project" value="TreeGrafter"/>
</dbReference>